<feature type="compositionally biased region" description="Low complexity" evidence="3">
    <location>
        <begin position="190"/>
        <end position="209"/>
    </location>
</feature>
<dbReference type="PANTHER" id="PTHR22870">
    <property type="entry name" value="REGULATOR OF CHROMOSOME CONDENSATION"/>
    <property type="match status" value="1"/>
</dbReference>
<evidence type="ECO:0000256" key="3">
    <source>
        <dbReference type="SAM" id="MobiDB-lite"/>
    </source>
</evidence>
<dbReference type="STRING" id="94643.A0A2A9MNH6"/>
<dbReference type="InterPro" id="IPR009091">
    <property type="entry name" value="RCC1/BLIP-II"/>
</dbReference>
<feature type="compositionally biased region" description="Basic and acidic residues" evidence="3">
    <location>
        <begin position="556"/>
        <end position="570"/>
    </location>
</feature>
<proteinExistence type="predicted"/>
<keyword evidence="5" id="KW-1185">Reference proteome</keyword>
<dbReference type="RefSeq" id="XP_029221231.1">
    <property type="nucleotide sequence ID" value="XM_029362266.1"/>
</dbReference>
<dbReference type="PROSITE" id="PS50012">
    <property type="entry name" value="RCC1_3"/>
    <property type="match status" value="2"/>
</dbReference>
<dbReference type="InterPro" id="IPR000408">
    <property type="entry name" value="Reg_chr_condens"/>
</dbReference>
<dbReference type="Proteomes" id="UP000224006">
    <property type="component" value="Chromosome II"/>
</dbReference>
<dbReference type="OrthoDB" id="346239at2759"/>
<feature type="region of interest" description="Disordered" evidence="3">
    <location>
        <begin position="985"/>
        <end position="1012"/>
    </location>
</feature>
<organism evidence="4 5">
    <name type="scientific">Besnoitia besnoiti</name>
    <name type="common">Apicomplexan protozoan</name>
    <dbReference type="NCBI Taxonomy" id="94643"/>
    <lineage>
        <taxon>Eukaryota</taxon>
        <taxon>Sar</taxon>
        <taxon>Alveolata</taxon>
        <taxon>Apicomplexa</taxon>
        <taxon>Conoidasida</taxon>
        <taxon>Coccidia</taxon>
        <taxon>Eucoccidiorida</taxon>
        <taxon>Eimeriorina</taxon>
        <taxon>Sarcocystidae</taxon>
        <taxon>Besnoitia</taxon>
    </lineage>
</organism>
<feature type="repeat" description="RCC1" evidence="2">
    <location>
        <begin position="239"/>
        <end position="313"/>
    </location>
</feature>
<feature type="repeat" description="RCC1" evidence="2">
    <location>
        <begin position="314"/>
        <end position="371"/>
    </location>
</feature>
<dbReference type="KEGG" id="bbes:BESB_036800"/>
<dbReference type="Gene3D" id="2.130.10.30">
    <property type="entry name" value="Regulator of chromosome condensation 1/beta-lactamase-inhibitor protein II"/>
    <property type="match status" value="3"/>
</dbReference>
<keyword evidence="1" id="KW-0677">Repeat</keyword>
<evidence type="ECO:0000313" key="4">
    <source>
        <dbReference type="EMBL" id="PFH37222.1"/>
    </source>
</evidence>
<evidence type="ECO:0000256" key="1">
    <source>
        <dbReference type="ARBA" id="ARBA00022737"/>
    </source>
</evidence>
<sequence>MCGGKRGACVSVRSTPHILPFEWRDGKKSSLFEEPSLACTDLRGFSATHQVEAALDFAAAVWSITPVRPAATSLKFPFCVCLFFGCVSSCRDLAIPFLRRAAYSTGEKRTALGGRLRKSALDCSRDEVPSRPRSAASASGEILSRRLFSSSPSSRGAKSSSWSLWYLPASSSASSARPQELLRLPPTGLSSSPSSSSSTSLSAAASDASRGQGEATERVSSPITSMAVGRSHGACVVDGRVFCFGRTNARGQLGVPSLSSSPFSALLSRFSSLFSASPASVELVEVEPPQGGWKGKVIKVACGAMHTCALTDLGYVYSWGAPSGFFQGSPLGVGDSWRRLRPTLVTSLVRAREHVTDIACGPSWTLCATASNRVYSTGRSDFGVMGRGASSSSSSFHEIEFFQSVLLPSAPSPLAYAPSASNPLSASFLSAAPLASAPGVPFPSEPGVPTPKVRQAAGRGGEATSDALHFEGSLSSFFGGSAFPHAPFEGLPGDATAAEMRAQLFAQMPAELRERMAAGASRAPHGAESPSPAASQRRAHLQHSAATLQTSLPRRPGGDQDAGRGVRTPDEAAAAAVAQSARTAREEASPAGYGVSAGGFRGAETRRSSEPAQRTPAPLEGRGRDGVGVRSGAKLEGAARSGCPPELGGRASAARAGAGVGDAQKGKKEEEAVLTYQDEVRSLSRTKVKQLVCGEWQSLLVTDDGRLWVWGRNEDGQLGKEVEAVSLEVGRKAVTLSEARALADAALESSRGTAFLGASCAPRATKRAAATARRREAEGERGQTGTASACDRFRQALSSRGAGRQRDRGFHLRVAEPKDVVPELGFCGWPSGLAGFRPRRIALPVESACCPPGTGNKTVLSGTSLPFSPYPMLAYSLLRGGTRVAQVAAGATQSFALSEDGGLYAWGGLWGRQPVAATLHPRFERSPIKGKVTKVAGGWRDSGREDVALVITDVGDLYVWSSWLAAALESFQCAGRASAAASASAASAADGESDSARNLGKRGEKEPFKADRDTMFDGGAVRDAACGPFGVLLLVQH</sequence>
<dbReference type="GeneID" id="40308661"/>
<feature type="region of interest" description="Disordered" evidence="3">
    <location>
        <begin position="515"/>
        <end position="669"/>
    </location>
</feature>
<feature type="compositionally biased region" description="Basic and acidic residues" evidence="3">
    <location>
        <begin position="1001"/>
        <end position="1012"/>
    </location>
</feature>
<dbReference type="PANTHER" id="PTHR22870:SF408">
    <property type="entry name" value="OS09G0560450 PROTEIN"/>
    <property type="match status" value="1"/>
</dbReference>
<comment type="caution">
    <text evidence="4">The sequence shown here is derived from an EMBL/GenBank/DDBJ whole genome shotgun (WGS) entry which is preliminary data.</text>
</comment>
<reference evidence="4 5" key="1">
    <citation type="submission" date="2017-09" db="EMBL/GenBank/DDBJ databases">
        <title>Genome sequencing of Besnoitia besnoiti strain Bb-Ger1.</title>
        <authorList>
            <person name="Schares G."/>
            <person name="Venepally P."/>
            <person name="Lorenzi H.A."/>
        </authorList>
    </citation>
    <scope>NUCLEOTIDE SEQUENCE [LARGE SCALE GENOMIC DNA]</scope>
    <source>
        <strain evidence="4 5">Bb-Ger1</strain>
    </source>
</reference>
<feature type="region of interest" description="Disordered" evidence="3">
    <location>
        <begin position="441"/>
        <end position="463"/>
    </location>
</feature>
<name>A0A2A9MNH6_BESBE</name>
<dbReference type="InterPro" id="IPR051210">
    <property type="entry name" value="Ub_ligase/GEF_domain"/>
</dbReference>
<feature type="compositionally biased region" description="Low complexity" evidence="3">
    <location>
        <begin position="648"/>
        <end position="657"/>
    </location>
</feature>
<feature type="compositionally biased region" description="Low complexity" evidence="3">
    <location>
        <begin position="572"/>
        <end position="582"/>
    </location>
</feature>
<evidence type="ECO:0000256" key="2">
    <source>
        <dbReference type="PROSITE-ProRule" id="PRU00235"/>
    </source>
</evidence>
<dbReference type="SUPFAM" id="SSF50985">
    <property type="entry name" value="RCC1/BLIP-II"/>
    <property type="match status" value="2"/>
</dbReference>
<dbReference type="AlphaFoldDB" id="A0A2A9MNH6"/>
<dbReference type="VEuPathDB" id="ToxoDB:BESB_036800"/>
<feature type="region of interest" description="Disordered" evidence="3">
    <location>
        <begin position="183"/>
        <end position="223"/>
    </location>
</feature>
<protein>
    <submittedName>
        <fullName evidence="4">Regulator of chromosome condensation (RCC1) repeat-containing protein</fullName>
    </submittedName>
</protein>
<accession>A0A2A9MNH6</accession>
<evidence type="ECO:0000313" key="5">
    <source>
        <dbReference type="Proteomes" id="UP000224006"/>
    </source>
</evidence>
<dbReference type="EMBL" id="NWUJ01000002">
    <property type="protein sequence ID" value="PFH37222.1"/>
    <property type="molecule type" value="Genomic_DNA"/>
</dbReference>
<gene>
    <name evidence="4" type="ORF">BESB_036800</name>
</gene>
<dbReference type="Pfam" id="PF13540">
    <property type="entry name" value="RCC1_2"/>
    <property type="match status" value="1"/>
</dbReference>
<dbReference type="Pfam" id="PF00415">
    <property type="entry name" value="RCC1"/>
    <property type="match status" value="1"/>
</dbReference>